<evidence type="ECO:0000313" key="1">
    <source>
        <dbReference type="EMBL" id="KAL1607557.1"/>
    </source>
</evidence>
<organism evidence="1 2">
    <name type="scientific">Nothophoma quercina</name>
    <dbReference type="NCBI Taxonomy" id="749835"/>
    <lineage>
        <taxon>Eukaryota</taxon>
        <taxon>Fungi</taxon>
        <taxon>Dikarya</taxon>
        <taxon>Ascomycota</taxon>
        <taxon>Pezizomycotina</taxon>
        <taxon>Dothideomycetes</taxon>
        <taxon>Pleosporomycetidae</taxon>
        <taxon>Pleosporales</taxon>
        <taxon>Pleosporineae</taxon>
        <taxon>Didymellaceae</taxon>
        <taxon>Nothophoma</taxon>
    </lineage>
</organism>
<reference evidence="1 2" key="1">
    <citation type="submission" date="2024-02" db="EMBL/GenBank/DDBJ databases">
        <title>De novo assembly and annotation of 12 fungi associated with fruit tree decline syndrome in Ontario, Canada.</title>
        <authorList>
            <person name="Sulman M."/>
            <person name="Ellouze W."/>
            <person name="Ilyukhin E."/>
        </authorList>
    </citation>
    <scope>NUCLEOTIDE SEQUENCE [LARGE SCALE GENOMIC DNA]</scope>
    <source>
        <strain evidence="1 2">M97-236</strain>
    </source>
</reference>
<name>A0ABR3RUD1_9PLEO</name>
<comment type="caution">
    <text evidence="1">The sequence shown here is derived from an EMBL/GenBank/DDBJ whole genome shotgun (WGS) entry which is preliminary data.</text>
</comment>
<dbReference type="Proteomes" id="UP001521222">
    <property type="component" value="Unassembled WGS sequence"/>
</dbReference>
<sequence length="258" mass="29134">MDLPPLFTFFNSESVRSAKSMSRFLKLFTSKSKPGPKGKTIKKPALAPVVKIDTVDQDASNCQLNSEDITFPREYYTPRPISKSFVVSEVRKLTNNGSQSDPLVCHTQAFKPEQATAVKVVDTLHHLSELDPQAFELYKIYLLSNKIAFRYLEDISPGYAWVACWPLMNAHILGCIIGEPDFADRAMDTLVETLTAGICPDSDTIEHLFNNGKEGIPEMLKLFAINRFIEAQQQSHDSIHRKSDTLYKLGRHLQKMLQ</sequence>
<evidence type="ECO:0000313" key="2">
    <source>
        <dbReference type="Proteomes" id="UP001521222"/>
    </source>
</evidence>
<gene>
    <name evidence="1" type="ORF">SLS59_002525</name>
</gene>
<proteinExistence type="predicted"/>
<keyword evidence="2" id="KW-1185">Reference proteome</keyword>
<accession>A0ABR3RUD1</accession>
<dbReference type="EMBL" id="JAKIXB020000006">
    <property type="protein sequence ID" value="KAL1607557.1"/>
    <property type="molecule type" value="Genomic_DNA"/>
</dbReference>
<protein>
    <submittedName>
        <fullName evidence="1">Uncharacterized protein</fullName>
    </submittedName>
</protein>